<reference evidence="1 2" key="1">
    <citation type="journal article" date="2016" name="Virus Genes">
        <title>Genomic analysis of Staphylococcus phage Stau2 isolated from medical specimen.</title>
        <authorList>
            <person name="Hsieh S.E."/>
            <person name="Tseng Y.H."/>
            <person name="Lo H.H."/>
            <person name="Chen S.T."/>
            <person name="Wu C.N."/>
        </authorList>
    </citation>
    <scope>NUCLEOTIDE SEQUENCE [LARGE SCALE GENOMIC DNA]</scope>
</reference>
<organism evidence="1 2">
    <name type="scientific">Staphylococcus phage Stau2</name>
    <dbReference type="NCBI Taxonomy" id="1200862"/>
    <lineage>
        <taxon>Viruses</taxon>
        <taxon>Duplodnaviria</taxon>
        <taxon>Heunggongvirae</taxon>
        <taxon>Uroviricota</taxon>
        <taxon>Caudoviricetes</taxon>
        <taxon>Herelleviridae</taxon>
        <taxon>Twortvirinae</taxon>
        <taxon>Silviavirus</taxon>
        <taxon>Silviavirus stau2</taxon>
    </lineage>
</organism>
<dbReference type="RefSeq" id="YP_009275860.1">
    <property type="nucleotide sequence ID" value="NC_030933.1"/>
</dbReference>
<dbReference type="EMBL" id="KP881332">
    <property type="protein sequence ID" value="AKA61354.1"/>
    <property type="molecule type" value="Genomic_DNA"/>
</dbReference>
<accession>A0A0U1ZVF9</accession>
<sequence length="284" mass="32276">MVKYLRTKAKKTNVSTLFKKLQSKDITLLGVSYDSDYFPSGVTIIPYLEDISQVEDGIEFTNKVIVTENLKPAIVGMNNMISDSGLGYVKTEQLNKRLENTGLMTDLLSKGTELTSTKKVDIVSTFIEPTIMYQDTTINKELKLRLYTIEDVSPLNDYTHVVYLLVTDKQYDGQSFIGTLCNQGILNKLDTIKVLTFFKGNNLINRSVFSVKLDTNKYHYSLYNTYETGIFFLDDDKDLIIACGQSYVKVRYKDIVSSKVEKVSDNNYKMVVNLVSNDELTILL</sequence>
<proteinExistence type="predicted"/>
<evidence type="ECO:0000313" key="2">
    <source>
        <dbReference type="Proteomes" id="UP000207597"/>
    </source>
</evidence>
<dbReference type="KEGG" id="vg:28802316"/>
<dbReference type="GeneID" id="28802316"/>
<name>A0A0U1ZVF9_9CAUD</name>
<keyword evidence="2" id="KW-1185">Reference proteome</keyword>
<dbReference type="Proteomes" id="UP000207597">
    <property type="component" value="Segment"/>
</dbReference>
<gene>
    <name evidence="1" type="ORF">Stau2_103</name>
</gene>
<evidence type="ECO:0000313" key="1">
    <source>
        <dbReference type="EMBL" id="AKA61354.1"/>
    </source>
</evidence>
<protein>
    <submittedName>
        <fullName evidence="1">Uncharacterized protein</fullName>
    </submittedName>
</protein>